<accession>A0A167WDI5</accession>
<organism evidence="2 3">
    <name type="scientific">Athelia psychrophila</name>
    <dbReference type="NCBI Taxonomy" id="1759441"/>
    <lineage>
        <taxon>Eukaryota</taxon>
        <taxon>Fungi</taxon>
        <taxon>Dikarya</taxon>
        <taxon>Basidiomycota</taxon>
        <taxon>Agaricomycotina</taxon>
        <taxon>Agaricomycetes</taxon>
        <taxon>Agaricomycetidae</taxon>
        <taxon>Atheliales</taxon>
        <taxon>Atheliaceae</taxon>
        <taxon>Athelia</taxon>
    </lineage>
</organism>
<feature type="compositionally biased region" description="Low complexity" evidence="1">
    <location>
        <begin position="33"/>
        <end position="49"/>
    </location>
</feature>
<keyword evidence="3" id="KW-1185">Reference proteome</keyword>
<reference evidence="2 3" key="1">
    <citation type="journal article" date="2016" name="Mol. Biol. Evol.">
        <title>Comparative Genomics of Early-Diverging Mushroom-Forming Fungi Provides Insights into the Origins of Lignocellulose Decay Capabilities.</title>
        <authorList>
            <person name="Nagy L.G."/>
            <person name="Riley R."/>
            <person name="Tritt A."/>
            <person name="Adam C."/>
            <person name="Daum C."/>
            <person name="Floudas D."/>
            <person name="Sun H."/>
            <person name="Yadav J.S."/>
            <person name="Pangilinan J."/>
            <person name="Larsson K.H."/>
            <person name="Matsuura K."/>
            <person name="Barry K."/>
            <person name="Labutti K."/>
            <person name="Kuo R."/>
            <person name="Ohm R.A."/>
            <person name="Bhattacharya S.S."/>
            <person name="Shirouzu T."/>
            <person name="Yoshinaga Y."/>
            <person name="Martin F.M."/>
            <person name="Grigoriev I.V."/>
            <person name="Hibbett D.S."/>
        </authorList>
    </citation>
    <scope>NUCLEOTIDE SEQUENCE [LARGE SCALE GENOMIC DNA]</scope>
    <source>
        <strain evidence="2 3">CBS 109695</strain>
    </source>
</reference>
<feature type="region of interest" description="Disordered" evidence="1">
    <location>
        <begin position="33"/>
        <end position="55"/>
    </location>
</feature>
<dbReference type="EMBL" id="KV417810">
    <property type="protein sequence ID" value="KZP05968.1"/>
    <property type="molecule type" value="Genomic_DNA"/>
</dbReference>
<sequence length="130" mass="13184">MTGRENLAANIVWDIFFVRGTKKPGGFAILTSGSPPIAKPSAPKSSSTPSSPPGSWAPIFVQSSVGSNSSLAGSLVLNNIKPNNPPAGVTGGTVVLAGYHCLLQGPIANPTKFTSLLDSSGCIFGPAHPQ</sequence>
<evidence type="ECO:0000256" key="1">
    <source>
        <dbReference type="SAM" id="MobiDB-lite"/>
    </source>
</evidence>
<dbReference type="Proteomes" id="UP000076532">
    <property type="component" value="Unassembled WGS sequence"/>
</dbReference>
<keyword evidence="2" id="KW-0378">Hydrolase</keyword>
<dbReference type="AlphaFoldDB" id="A0A167WDI5"/>
<proteinExistence type="predicted"/>
<gene>
    <name evidence="2" type="ORF">FIBSPDRAFT_966851</name>
</gene>
<evidence type="ECO:0000313" key="3">
    <source>
        <dbReference type="Proteomes" id="UP000076532"/>
    </source>
</evidence>
<evidence type="ECO:0000313" key="2">
    <source>
        <dbReference type="EMBL" id="KZP05968.1"/>
    </source>
</evidence>
<dbReference type="GO" id="GO:0016787">
    <property type="term" value="F:hydrolase activity"/>
    <property type="evidence" value="ECO:0007669"/>
    <property type="project" value="UniProtKB-KW"/>
</dbReference>
<protein>
    <submittedName>
        <fullName evidence="2">Glycoside hydrolase family 55 protein</fullName>
    </submittedName>
</protein>
<name>A0A167WDI5_9AGAM</name>
<dbReference type="STRING" id="436010.A0A167WDI5"/>